<name>A0AAD7CN07_MYCRO</name>
<organism evidence="2 3">
    <name type="scientific">Mycena rosella</name>
    <name type="common">Pink bonnet</name>
    <name type="synonym">Agaricus rosellus</name>
    <dbReference type="NCBI Taxonomy" id="1033263"/>
    <lineage>
        <taxon>Eukaryota</taxon>
        <taxon>Fungi</taxon>
        <taxon>Dikarya</taxon>
        <taxon>Basidiomycota</taxon>
        <taxon>Agaricomycotina</taxon>
        <taxon>Agaricomycetes</taxon>
        <taxon>Agaricomycetidae</taxon>
        <taxon>Agaricales</taxon>
        <taxon>Marasmiineae</taxon>
        <taxon>Mycenaceae</taxon>
        <taxon>Mycena</taxon>
    </lineage>
</organism>
<evidence type="ECO:0000313" key="2">
    <source>
        <dbReference type="EMBL" id="KAJ7654270.1"/>
    </source>
</evidence>
<evidence type="ECO:0000313" key="3">
    <source>
        <dbReference type="Proteomes" id="UP001221757"/>
    </source>
</evidence>
<sequence>MDSYLTLIVCKWLLVSWALVMQEHAYSHPDHVHKPVNATKQGLSLSSSYHHLPLSSESPISSPEDPTSWIRSHHSHLLNLIPELSSSSESLSHYSILWLLPRHTHDLHRSVPTPGQTLLLQSPLIKREGGDIQMHSGALKFE</sequence>
<gene>
    <name evidence="2" type="ORF">B0H17DRAFT_387209</name>
</gene>
<evidence type="ECO:0000256" key="1">
    <source>
        <dbReference type="SAM" id="SignalP"/>
    </source>
</evidence>
<proteinExistence type="predicted"/>
<dbReference type="AlphaFoldDB" id="A0AAD7CN07"/>
<comment type="caution">
    <text evidence="2">The sequence shown here is derived from an EMBL/GenBank/DDBJ whole genome shotgun (WGS) entry which is preliminary data.</text>
</comment>
<protein>
    <submittedName>
        <fullName evidence="2">Uncharacterized protein</fullName>
    </submittedName>
</protein>
<accession>A0AAD7CN07</accession>
<feature type="signal peptide" evidence="1">
    <location>
        <begin position="1"/>
        <end position="27"/>
    </location>
</feature>
<dbReference type="EMBL" id="JARKIE010000324">
    <property type="protein sequence ID" value="KAJ7654270.1"/>
    <property type="molecule type" value="Genomic_DNA"/>
</dbReference>
<reference evidence="2" key="1">
    <citation type="submission" date="2023-03" db="EMBL/GenBank/DDBJ databases">
        <title>Massive genome expansion in bonnet fungi (Mycena s.s.) driven by repeated elements and novel gene families across ecological guilds.</title>
        <authorList>
            <consortium name="Lawrence Berkeley National Laboratory"/>
            <person name="Harder C.B."/>
            <person name="Miyauchi S."/>
            <person name="Viragh M."/>
            <person name="Kuo A."/>
            <person name="Thoen E."/>
            <person name="Andreopoulos B."/>
            <person name="Lu D."/>
            <person name="Skrede I."/>
            <person name="Drula E."/>
            <person name="Henrissat B."/>
            <person name="Morin E."/>
            <person name="Kohler A."/>
            <person name="Barry K."/>
            <person name="LaButti K."/>
            <person name="Morin E."/>
            <person name="Salamov A."/>
            <person name="Lipzen A."/>
            <person name="Mereny Z."/>
            <person name="Hegedus B."/>
            <person name="Baldrian P."/>
            <person name="Stursova M."/>
            <person name="Weitz H."/>
            <person name="Taylor A."/>
            <person name="Grigoriev I.V."/>
            <person name="Nagy L.G."/>
            <person name="Martin F."/>
            <person name="Kauserud H."/>
        </authorList>
    </citation>
    <scope>NUCLEOTIDE SEQUENCE</scope>
    <source>
        <strain evidence="2">CBHHK067</strain>
    </source>
</reference>
<keyword evidence="1" id="KW-0732">Signal</keyword>
<keyword evidence="3" id="KW-1185">Reference proteome</keyword>
<feature type="chain" id="PRO_5041981693" evidence="1">
    <location>
        <begin position="28"/>
        <end position="142"/>
    </location>
</feature>
<dbReference type="Proteomes" id="UP001221757">
    <property type="component" value="Unassembled WGS sequence"/>
</dbReference>